<accession>A0A455VHD6</accession>
<dbReference type="EMBL" id="AP019531">
    <property type="protein sequence ID" value="BBI92527.1"/>
    <property type="molecule type" value="Genomic_DNA"/>
</dbReference>
<gene>
    <name evidence="1" type="ORF">SSYIS1_22980</name>
</gene>
<organism evidence="1 2">
    <name type="scientific">Serratia symbiotica</name>
    <dbReference type="NCBI Taxonomy" id="138074"/>
    <lineage>
        <taxon>Bacteria</taxon>
        <taxon>Pseudomonadati</taxon>
        <taxon>Pseudomonadota</taxon>
        <taxon>Gammaproteobacteria</taxon>
        <taxon>Enterobacterales</taxon>
        <taxon>Yersiniaceae</taxon>
        <taxon>Serratia</taxon>
    </lineage>
</organism>
<evidence type="ECO:0000313" key="2">
    <source>
        <dbReference type="Proteomes" id="UP000324392"/>
    </source>
</evidence>
<name>A0A455VHD6_9GAMM</name>
<dbReference type="AlphaFoldDB" id="A0A455VHD6"/>
<sequence>MGGGLNADDAGYGWAMNDQQATDLMAIYGGMGATGLRR</sequence>
<proteinExistence type="predicted"/>
<dbReference type="Proteomes" id="UP000324392">
    <property type="component" value="Chromosome"/>
</dbReference>
<reference evidence="1 2" key="1">
    <citation type="submission" date="2019-03" db="EMBL/GenBank/DDBJ databases">
        <title>The genome sequence of Candidatus Serratia symbiotica strain IS.</title>
        <authorList>
            <person name="Nikoh N."/>
            <person name="Koga R."/>
            <person name="Oshima K."/>
            <person name="Hattori M."/>
            <person name="Fukatsu T."/>
        </authorList>
    </citation>
    <scope>NUCLEOTIDE SEQUENCE [LARGE SCALE GENOMIC DNA]</scope>
    <source>
        <strain evidence="1 2">IS</strain>
    </source>
</reference>
<protein>
    <submittedName>
        <fullName evidence="1">Uncharacterized protein</fullName>
    </submittedName>
</protein>
<evidence type="ECO:0000313" key="1">
    <source>
        <dbReference type="EMBL" id="BBI92527.1"/>
    </source>
</evidence>